<organism evidence="1 2">
    <name type="scientific">Streptantibioticus silvisoli</name>
    <dbReference type="NCBI Taxonomy" id="2705255"/>
    <lineage>
        <taxon>Bacteria</taxon>
        <taxon>Bacillati</taxon>
        <taxon>Actinomycetota</taxon>
        <taxon>Actinomycetes</taxon>
        <taxon>Kitasatosporales</taxon>
        <taxon>Streptomycetaceae</taxon>
        <taxon>Streptantibioticus</taxon>
    </lineage>
</organism>
<comment type="caution">
    <text evidence="1">The sequence shown here is derived from an EMBL/GenBank/DDBJ whole genome shotgun (WGS) entry which is preliminary data.</text>
</comment>
<reference evidence="1 2" key="1">
    <citation type="submission" date="2023-05" db="EMBL/GenBank/DDBJ databases">
        <title>Streptantibioticus silvisoli sp. nov., acidotolerant actinomycetes 1 from pine litter.</title>
        <authorList>
            <person name="Swiecimska M."/>
            <person name="Golinska P."/>
            <person name="Sangal V."/>
            <person name="Wachnowicz B."/>
            <person name="Goodfellow M."/>
        </authorList>
    </citation>
    <scope>NUCLEOTIDE SEQUENCE [LARGE SCALE GENOMIC DNA]</scope>
    <source>
        <strain evidence="1 2">SL54</strain>
    </source>
</reference>
<evidence type="ECO:0000313" key="1">
    <source>
        <dbReference type="EMBL" id="MDI5964818.1"/>
    </source>
</evidence>
<dbReference type="EMBL" id="JAAGKO020000027">
    <property type="protein sequence ID" value="MDI5964818.1"/>
    <property type="molecule type" value="Genomic_DNA"/>
</dbReference>
<sequence>MRDDTISTRGLRAAITLVAAEAGNVSMTQDELLDGVTVEEALAALVALAAAALPFTGLLPHLGSAVARLPHRDGGGKA</sequence>
<accession>A0ABT6W582</accession>
<keyword evidence="2" id="KW-1185">Reference proteome</keyword>
<evidence type="ECO:0000313" key="2">
    <source>
        <dbReference type="Proteomes" id="UP001156398"/>
    </source>
</evidence>
<evidence type="ECO:0008006" key="3">
    <source>
        <dbReference type="Google" id="ProtNLM"/>
    </source>
</evidence>
<name>A0ABT6W582_9ACTN</name>
<dbReference type="RefSeq" id="WP_271323182.1">
    <property type="nucleotide sequence ID" value="NZ_JAAGKO020000027.1"/>
</dbReference>
<protein>
    <recommendedName>
        <fullName evidence="3">Carboxymuconolactone decarboxylase family protein</fullName>
    </recommendedName>
</protein>
<gene>
    <name evidence="1" type="ORF">POF43_019175</name>
</gene>
<dbReference type="Proteomes" id="UP001156398">
    <property type="component" value="Unassembled WGS sequence"/>
</dbReference>
<proteinExistence type="predicted"/>